<proteinExistence type="predicted"/>
<accession>A0A2N4UEX7</accession>
<name>A0A2N4UEX7_9BURK</name>
<dbReference type="RefSeq" id="WP_102070301.1">
    <property type="nucleotide sequence ID" value="NZ_PDNV01000007.1"/>
</dbReference>
<gene>
    <name evidence="1" type="ORF">CR155_12180</name>
</gene>
<evidence type="ECO:0000313" key="2">
    <source>
        <dbReference type="Proteomes" id="UP000234328"/>
    </source>
</evidence>
<reference evidence="1 2" key="1">
    <citation type="submission" date="2017-10" db="EMBL/GenBank/DDBJ databases">
        <title>Two draft genome sequences of Pusillimonas sp. strains isolated from a nitrate- and radionuclide-contaminated groundwater in Russia.</title>
        <authorList>
            <person name="Grouzdev D.S."/>
            <person name="Tourova T.P."/>
            <person name="Goeva M.A."/>
            <person name="Babich T.L."/>
            <person name="Sokolova D.S."/>
            <person name="Abdullin R."/>
            <person name="Poltaraus A.B."/>
            <person name="Toshchakov S.V."/>
            <person name="Nazina T.N."/>
        </authorList>
    </citation>
    <scope>NUCLEOTIDE SEQUENCE [LARGE SCALE GENOMIC DNA]</scope>
    <source>
        <strain evidence="1 2">JR1/69-2-13</strain>
    </source>
</reference>
<dbReference type="Proteomes" id="UP000234328">
    <property type="component" value="Unassembled WGS sequence"/>
</dbReference>
<dbReference type="EMBL" id="PDNV01000007">
    <property type="protein sequence ID" value="PLC53578.1"/>
    <property type="molecule type" value="Genomic_DNA"/>
</dbReference>
<sequence>MRDYQDFCEMHGGSTSDPDFLNKWLIKEEEHERLLEKHKVSAKELEQFVQYVGISQEGSFTELKHVNNYISENGLWEKFPDIRSLNDHGDYTNIPGILP</sequence>
<protein>
    <submittedName>
        <fullName evidence="1">Uncharacterized protein</fullName>
    </submittedName>
</protein>
<dbReference type="AlphaFoldDB" id="A0A2N4UEX7"/>
<keyword evidence="2" id="KW-1185">Reference proteome</keyword>
<organism evidence="1 2">
    <name type="scientific">Pollutimonas nitritireducens</name>
    <dbReference type="NCBI Taxonomy" id="2045209"/>
    <lineage>
        <taxon>Bacteria</taxon>
        <taxon>Pseudomonadati</taxon>
        <taxon>Pseudomonadota</taxon>
        <taxon>Betaproteobacteria</taxon>
        <taxon>Burkholderiales</taxon>
        <taxon>Alcaligenaceae</taxon>
        <taxon>Pollutimonas</taxon>
    </lineage>
</organism>
<evidence type="ECO:0000313" key="1">
    <source>
        <dbReference type="EMBL" id="PLC53578.1"/>
    </source>
</evidence>
<comment type="caution">
    <text evidence="1">The sequence shown here is derived from an EMBL/GenBank/DDBJ whole genome shotgun (WGS) entry which is preliminary data.</text>
</comment>